<feature type="compositionally biased region" description="Basic and acidic residues" evidence="2">
    <location>
        <begin position="23"/>
        <end position="34"/>
    </location>
</feature>
<evidence type="ECO:0000256" key="1">
    <source>
        <dbReference type="SAM" id="Coils"/>
    </source>
</evidence>
<comment type="caution">
    <text evidence="3">The sequence shown here is derived from an EMBL/GenBank/DDBJ whole genome shotgun (WGS) entry which is preliminary data.</text>
</comment>
<proteinExistence type="predicted"/>
<sequence length="189" mass="21403">MKLQNYLYTAGFLIGLPLSAEAQKKVESNGEETTRGPATAKSVASTQDKVGYTVTDDAKDTLKSEQRLEALRREVEQKEQKLRQLREELARVEDAVEEQQETAEGNANHARDLIEAESDLYVKSLEYLTSTIADLQEKEVKLVYQQLEKDGNFNYKDKMAAVESFRKTIHAKLQALTDELSDEKGEKTQ</sequence>
<accession>A0A934RQ88</accession>
<keyword evidence="1" id="KW-0175">Coiled coil</keyword>
<dbReference type="AlphaFoldDB" id="A0A934RQ88"/>
<dbReference type="RefSeq" id="WP_200391041.1">
    <property type="nucleotide sequence ID" value="NZ_JAENIO010000011.1"/>
</dbReference>
<organism evidence="3 4">
    <name type="scientific">Roseibacillus ishigakijimensis</name>
    <dbReference type="NCBI Taxonomy" id="454146"/>
    <lineage>
        <taxon>Bacteria</taxon>
        <taxon>Pseudomonadati</taxon>
        <taxon>Verrucomicrobiota</taxon>
        <taxon>Verrucomicrobiia</taxon>
        <taxon>Verrucomicrobiales</taxon>
        <taxon>Verrucomicrobiaceae</taxon>
        <taxon>Roseibacillus</taxon>
    </lineage>
</organism>
<evidence type="ECO:0000313" key="4">
    <source>
        <dbReference type="Proteomes" id="UP000604083"/>
    </source>
</evidence>
<feature type="region of interest" description="Disordered" evidence="2">
    <location>
        <begin position="23"/>
        <end position="47"/>
    </location>
</feature>
<dbReference type="Proteomes" id="UP000604083">
    <property type="component" value="Unassembled WGS sequence"/>
</dbReference>
<feature type="coiled-coil region" evidence="1">
    <location>
        <begin position="61"/>
        <end position="102"/>
    </location>
</feature>
<evidence type="ECO:0000256" key="2">
    <source>
        <dbReference type="SAM" id="MobiDB-lite"/>
    </source>
</evidence>
<keyword evidence="4" id="KW-1185">Reference proteome</keyword>
<dbReference type="EMBL" id="JAENIO010000011">
    <property type="protein sequence ID" value="MBK1833606.1"/>
    <property type="molecule type" value="Genomic_DNA"/>
</dbReference>
<gene>
    <name evidence="3" type="ORF">JIN78_05985</name>
</gene>
<protein>
    <submittedName>
        <fullName evidence="3">Uncharacterized protein</fullName>
    </submittedName>
</protein>
<name>A0A934RQ88_9BACT</name>
<reference evidence="3" key="1">
    <citation type="submission" date="2021-01" db="EMBL/GenBank/DDBJ databases">
        <title>Modified the classification status of verrucomicrobia.</title>
        <authorList>
            <person name="Feng X."/>
        </authorList>
    </citation>
    <scope>NUCLEOTIDE SEQUENCE</scope>
    <source>
        <strain evidence="3">KCTC 12986</strain>
    </source>
</reference>
<evidence type="ECO:0000313" key="3">
    <source>
        <dbReference type="EMBL" id="MBK1833606.1"/>
    </source>
</evidence>